<sequence>MLANLNVLLNDFVAERLHNISLTNQLETLQDEISSRERSRTPSLHEEGFRTTFNGLPDEEIMSDVMSEPFDDEKDDSSADNDDENGQISKTREVGIPNHREFSIRRHSSSFLSTFLLFFLYLFIFLAIWINLYGALVPSWVYIQVHHDHLPPQ</sequence>
<keyword evidence="2" id="KW-0472">Membrane</keyword>
<evidence type="ECO:0000313" key="3">
    <source>
        <dbReference type="Proteomes" id="UP000887577"/>
    </source>
</evidence>
<protein>
    <submittedName>
        <fullName evidence="4">Uncharacterized protein</fullName>
    </submittedName>
</protein>
<dbReference type="AlphaFoldDB" id="A0A914Y2E9"/>
<reference evidence="4" key="1">
    <citation type="submission" date="2022-11" db="UniProtKB">
        <authorList>
            <consortium name="WormBaseParasite"/>
        </authorList>
    </citation>
    <scope>IDENTIFICATION</scope>
</reference>
<name>A0A914Y2E9_9BILA</name>
<feature type="compositionally biased region" description="Acidic residues" evidence="1">
    <location>
        <begin position="69"/>
        <end position="85"/>
    </location>
</feature>
<evidence type="ECO:0000256" key="1">
    <source>
        <dbReference type="SAM" id="MobiDB-lite"/>
    </source>
</evidence>
<keyword evidence="3" id="KW-1185">Reference proteome</keyword>
<dbReference type="Proteomes" id="UP000887577">
    <property type="component" value="Unplaced"/>
</dbReference>
<organism evidence="3 4">
    <name type="scientific">Panagrolaimus superbus</name>
    <dbReference type="NCBI Taxonomy" id="310955"/>
    <lineage>
        <taxon>Eukaryota</taxon>
        <taxon>Metazoa</taxon>
        <taxon>Ecdysozoa</taxon>
        <taxon>Nematoda</taxon>
        <taxon>Chromadorea</taxon>
        <taxon>Rhabditida</taxon>
        <taxon>Tylenchina</taxon>
        <taxon>Panagrolaimomorpha</taxon>
        <taxon>Panagrolaimoidea</taxon>
        <taxon>Panagrolaimidae</taxon>
        <taxon>Panagrolaimus</taxon>
    </lineage>
</organism>
<proteinExistence type="predicted"/>
<feature type="region of interest" description="Disordered" evidence="1">
    <location>
        <begin position="64"/>
        <end position="92"/>
    </location>
</feature>
<evidence type="ECO:0000256" key="2">
    <source>
        <dbReference type="SAM" id="Phobius"/>
    </source>
</evidence>
<keyword evidence="2" id="KW-0812">Transmembrane</keyword>
<feature type="transmembrane region" description="Helical" evidence="2">
    <location>
        <begin position="110"/>
        <end position="130"/>
    </location>
</feature>
<accession>A0A914Y2E9</accession>
<evidence type="ECO:0000313" key="4">
    <source>
        <dbReference type="WBParaSite" id="PSU_v2.g13414.t1"/>
    </source>
</evidence>
<dbReference type="WBParaSite" id="PSU_v2.g13414.t1">
    <property type="protein sequence ID" value="PSU_v2.g13414.t1"/>
    <property type="gene ID" value="PSU_v2.g13414"/>
</dbReference>
<keyword evidence="2" id="KW-1133">Transmembrane helix</keyword>